<organism evidence="6 7">
    <name type="scientific">Pseudoxanthomonas daejeonensis</name>
    <dbReference type="NCBI Taxonomy" id="266062"/>
    <lineage>
        <taxon>Bacteria</taxon>
        <taxon>Pseudomonadati</taxon>
        <taxon>Pseudomonadota</taxon>
        <taxon>Gammaproteobacteria</taxon>
        <taxon>Lysobacterales</taxon>
        <taxon>Lysobacteraceae</taxon>
        <taxon>Pseudoxanthomonas</taxon>
    </lineage>
</organism>
<gene>
    <name evidence="6" type="ORF">CSC65_04745</name>
</gene>
<evidence type="ECO:0000256" key="4">
    <source>
        <dbReference type="PROSITE-ProRule" id="PRU00335"/>
    </source>
</evidence>
<feature type="domain" description="HTH tetR-type" evidence="5">
    <location>
        <begin position="15"/>
        <end position="75"/>
    </location>
</feature>
<evidence type="ECO:0000256" key="2">
    <source>
        <dbReference type="ARBA" id="ARBA00023125"/>
    </source>
</evidence>
<accession>A0ABQ6ZA54</accession>
<dbReference type="InterPro" id="IPR011075">
    <property type="entry name" value="TetR_C"/>
</dbReference>
<dbReference type="InterPro" id="IPR036271">
    <property type="entry name" value="Tet_transcr_reg_TetR-rel_C_sf"/>
</dbReference>
<dbReference type="SUPFAM" id="SSF46689">
    <property type="entry name" value="Homeodomain-like"/>
    <property type="match status" value="1"/>
</dbReference>
<proteinExistence type="predicted"/>
<keyword evidence="7" id="KW-1185">Reference proteome</keyword>
<reference evidence="6 7" key="1">
    <citation type="submission" date="2017-10" db="EMBL/GenBank/DDBJ databases">
        <title>Whole genome sequencing of members of genus Pseudoxanthomonas.</title>
        <authorList>
            <person name="Kumar S."/>
            <person name="Bansal K."/>
            <person name="Kaur A."/>
            <person name="Patil P."/>
            <person name="Sharma S."/>
            <person name="Patil P.B."/>
        </authorList>
    </citation>
    <scope>NUCLEOTIDE SEQUENCE [LARGE SCALE GENOMIC DNA]</scope>
    <source>
        <strain evidence="6 7">DSM 17801</strain>
    </source>
</reference>
<feature type="DNA-binding region" description="H-T-H motif" evidence="4">
    <location>
        <begin position="38"/>
        <end position="57"/>
    </location>
</feature>
<evidence type="ECO:0000259" key="5">
    <source>
        <dbReference type="PROSITE" id="PS50977"/>
    </source>
</evidence>
<comment type="caution">
    <text evidence="6">The sequence shown here is derived from an EMBL/GenBank/DDBJ whole genome shotgun (WGS) entry which is preliminary data.</text>
</comment>
<keyword evidence="2 4" id="KW-0238">DNA-binding</keyword>
<name>A0ABQ6ZA54_9GAMM</name>
<evidence type="ECO:0000313" key="6">
    <source>
        <dbReference type="EMBL" id="KAF1696518.1"/>
    </source>
</evidence>
<dbReference type="SUPFAM" id="SSF48498">
    <property type="entry name" value="Tetracyclin repressor-like, C-terminal domain"/>
    <property type="match status" value="1"/>
</dbReference>
<keyword evidence="1" id="KW-0805">Transcription regulation</keyword>
<dbReference type="Pfam" id="PF00440">
    <property type="entry name" value="TetR_N"/>
    <property type="match status" value="1"/>
</dbReference>
<keyword evidence="3" id="KW-0804">Transcription</keyword>
<dbReference type="Proteomes" id="UP000788419">
    <property type="component" value="Unassembled WGS sequence"/>
</dbReference>
<dbReference type="InterPro" id="IPR001647">
    <property type="entry name" value="HTH_TetR"/>
</dbReference>
<evidence type="ECO:0000256" key="1">
    <source>
        <dbReference type="ARBA" id="ARBA00023015"/>
    </source>
</evidence>
<dbReference type="InterPro" id="IPR009057">
    <property type="entry name" value="Homeodomain-like_sf"/>
</dbReference>
<dbReference type="PANTHER" id="PTHR47506">
    <property type="entry name" value="TRANSCRIPTIONAL REGULATORY PROTEIN"/>
    <property type="match status" value="1"/>
</dbReference>
<evidence type="ECO:0000313" key="7">
    <source>
        <dbReference type="Proteomes" id="UP000788419"/>
    </source>
</evidence>
<protein>
    <submittedName>
        <fullName evidence="6">TetR family transcriptional regulator</fullName>
    </submittedName>
</protein>
<dbReference type="EMBL" id="PDWN01000003">
    <property type="protein sequence ID" value="KAF1696518.1"/>
    <property type="molecule type" value="Genomic_DNA"/>
</dbReference>
<dbReference type="PANTHER" id="PTHR47506:SF6">
    <property type="entry name" value="HTH-TYPE TRANSCRIPTIONAL REPRESSOR NEMR"/>
    <property type="match status" value="1"/>
</dbReference>
<dbReference type="Pfam" id="PF16925">
    <property type="entry name" value="TetR_C_13"/>
    <property type="match status" value="1"/>
</dbReference>
<sequence>MTPSAATAAATPKGASTRGMLLERACGMAARIGLEGISIGELASAAGMSKSGVFAHFGSREDLVRQTLDWAAGQFIEEVMTPALRLPRGMPRLQAISNAWLAWITAHPDGCVFLGAAMEYDGRPGPMRDHVATLLESWRAALERAVALAVEQGHLRAGTDPALVAFQFQALMQGYHHARMHHPQSARGLTERAVADLFARYAADAPAPAASPTA</sequence>
<dbReference type="Gene3D" id="1.10.10.60">
    <property type="entry name" value="Homeodomain-like"/>
    <property type="match status" value="1"/>
</dbReference>
<dbReference type="RefSeq" id="WP_162408916.1">
    <property type="nucleotide sequence ID" value="NZ_PDWN01000003.1"/>
</dbReference>
<dbReference type="PROSITE" id="PS50977">
    <property type="entry name" value="HTH_TETR_2"/>
    <property type="match status" value="1"/>
</dbReference>
<dbReference type="Gene3D" id="1.10.357.10">
    <property type="entry name" value="Tetracycline Repressor, domain 2"/>
    <property type="match status" value="1"/>
</dbReference>
<evidence type="ECO:0000256" key="3">
    <source>
        <dbReference type="ARBA" id="ARBA00023163"/>
    </source>
</evidence>